<sequence>MGGFLSTCASVIVSPVFQAVTSIFSSVISFFTSKPKPVCDVIFSQPQFEFSSEQNQAQTQEMIEEQRRKKAGHRQKMTCKCCNNNLVDYTFDCGDMVCGSCNGSTCANRCFACDEIIRDRIPMDYPRHELI</sequence>
<dbReference type="AlphaFoldDB" id="A0A914PIZ0"/>
<proteinExistence type="predicted"/>
<dbReference type="Proteomes" id="UP000887578">
    <property type="component" value="Unplaced"/>
</dbReference>
<name>A0A914PIZ0_9BILA</name>
<organism evidence="1 2">
    <name type="scientific">Panagrolaimus davidi</name>
    <dbReference type="NCBI Taxonomy" id="227884"/>
    <lineage>
        <taxon>Eukaryota</taxon>
        <taxon>Metazoa</taxon>
        <taxon>Ecdysozoa</taxon>
        <taxon>Nematoda</taxon>
        <taxon>Chromadorea</taxon>
        <taxon>Rhabditida</taxon>
        <taxon>Tylenchina</taxon>
        <taxon>Panagrolaimomorpha</taxon>
        <taxon>Panagrolaimoidea</taxon>
        <taxon>Panagrolaimidae</taxon>
        <taxon>Panagrolaimus</taxon>
    </lineage>
</organism>
<evidence type="ECO:0000313" key="2">
    <source>
        <dbReference type="WBParaSite" id="PDA_v2.g1473.t1"/>
    </source>
</evidence>
<reference evidence="2" key="1">
    <citation type="submission" date="2022-11" db="UniProtKB">
        <authorList>
            <consortium name="WormBaseParasite"/>
        </authorList>
    </citation>
    <scope>IDENTIFICATION</scope>
</reference>
<evidence type="ECO:0000313" key="1">
    <source>
        <dbReference type="Proteomes" id="UP000887578"/>
    </source>
</evidence>
<accession>A0A914PIZ0</accession>
<keyword evidence="1" id="KW-1185">Reference proteome</keyword>
<dbReference type="WBParaSite" id="PDA_v2.g1473.t1">
    <property type="protein sequence ID" value="PDA_v2.g1473.t1"/>
    <property type="gene ID" value="PDA_v2.g1473"/>
</dbReference>
<protein>
    <submittedName>
        <fullName evidence="2">Uncharacterized protein</fullName>
    </submittedName>
</protein>